<sequence>MQFTISQRTNSQEFNSFEMLVLLLRSLVKLLLINGPKEFNEIKRVFYISTSSEVILVFTLKEAIEICLTLLDFNFANLNLKHEIVNLINIFYFVLELKKKENEFPFAHNIWQTFYGLIPNKI</sequence>
<keyword evidence="2" id="KW-1185">Reference proteome</keyword>
<dbReference type="EMBL" id="JADGJW010000261">
    <property type="protein sequence ID" value="KAJ3220952.1"/>
    <property type="molecule type" value="Genomic_DNA"/>
</dbReference>
<reference evidence="1" key="1">
    <citation type="submission" date="2020-05" db="EMBL/GenBank/DDBJ databases">
        <title>Phylogenomic resolution of chytrid fungi.</title>
        <authorList>
            <person name="Stajich J.E."/>
            <person name="Amses K."/>
            <person name="Simmons R."/>
            <person name="Seto K."/>
            <person name="Myers J."/>
            <person name="Bonds A."/>
            <person name="Quandt C.A."/>
            <person name="Barry K."/>
            <person name="Liu P."/>
            <person name="Grigoriev I."/>
            <person name="Longcore J.E."/>
            <person name="James T.Y."/>
        </authorList>
    </citation>
    <scope>NUCLEOTIDE SEQUENCE</scope>
    <source>
        <strain evidence="1">JEL0476</strain>
    </source>
</reference>
<protein>
    <submittedName>
        <fullName evidence="1">Uncharacterized protein</fullName>
    </submittedName>
</protein>
<evidence type="ECO:0000313" key="2">
    <source>
        <dbReference type="Proteomes" id="UP001211065"/>
    </source>
</evidence>
<dbReference type="Proteomes" id="UP001211065">
    <property type="component" value="Unassembled WGS sequence"/>
</dbReference>
<name>A0AAD5U306_9FUNG</name>
<accession>A0AAD5U306</accession>
<dbReference type="AlphaFoldDB" id="A0AAD5U306"/>
<organism evidence="1 2">
    <name type="scientific">Clydaea vesicula</name>
    <dbReference type="NCBI Taxonomy" id="447962"/>
    <lineage>
        <taxon>Eukaryota</taxon>
        <taxon>Fungi</taxon>
        <taxon>Fungi incertae sedis</taxon>
        <taxon>Chytridiomycota</taxon>
        <taxon>Chytridiomycota incertae sedis</taxon>
        <taxon>Chytridiomycetes</taxon>
        <taxon>Lobulomycetales</taxon>
        <taxon>Lobulomycetaceae</taxon>
        <taxon>Clydaea</taxon>
    </lineage>
</organism>
<comment type="caution">
    <text evidence="1">The sequence shown here is derived from an EMBL/GenBank/DDBJ whole genome shotgun (WGS) entry which is preliminary data.</text>
</comment>
<gene>
    <name evidence="1" type="ORF">HK099_003884</name>
</gene>
<evidence type="ECO:0000313" key="1">
    <source>
        <dbReference type="EMBL" id="KAJ3220952.1"/>
    </source>
</evidence>
<proteinExistence type="predicted"/>